<dbReference type="AlphaFoldDB" id="A0A1J0WH80"/>
<evidence type="ECO:0000313" key="8">
    <source>
        <dbReference type="Proteomes" id="UP000181897"/>
    </source>
</evidence>
<evidence type="ECO:0000256" key="5">
    <source>
        <dbReference type="SAM" id="Phobius"/>
    </source>
</evidence>
<gene>
    <name evidence="7" type="ORF">BOO69_09750</name>
</gene>
<evidence type="ECO:0000256" key="1">
    <source>
        <dbReference type="ARBA" id="ARBA00004141"/>
    </source>
</evidence>
<protein>
    <recommendedName>
        <fullName evidence="6">RDD domain-containing protein</fullName>
    </recommendedName>
</protein>
<evidence type="ECO:0000256" key="2">
    <source>
        <dbReference type="ARBA" id="ARBA00022692"/>
    </source>
</evidence>
<feature type="transmembrane region" description="Helical" evidence="5">
    <location>
        <begin position="47"/>
        <end position="74"/>
    </location>
</feature>
<keyword evidence="4 5" id="KW-0472">Membrane</keyword>
<proteinExistence type="predicted"/>
<evidence type="ECO:0000256" key="3">
    <source>
        <dbReference type="ARBA" id="ARBA00022989"/>
    </source>
</evidence>
<keyword evidence="8" id="KW-1185">Reference proteome</keyword>
<dbReference type="Proteomes" id="UP000181897">
    <property type="component" value="Chromosome"/>
</dbReference>
<feature type="transmembrane region" description="Helical" evidence="5">
    <location>
        <begin position="20"/>
        <end position="40"/>
    </location>
</feature>
<reference evidence="7 8" key="1">
    <citation type="submission" date="2016-11" db="EMBL/GenBank/DDBJ databases">
        <title>Complete genome sequence of Sulfitobacter sp. AM1-D1, a toxic bacteria associated with marine dinoflagellate Alexandrium minutum in East China Sea.</title>
        <authorList>
            <person name="Yang Q."/>
            <person name="Zhang X."/>
            <person name="Tian X."/>
        </authorList>
    </citation>
    <scope>NUCLEOTIDE SEQUENCE [LARGE SCALE GENOMIC DNA]</scope>
    <source>
        <strain evidence="7 8">AM1-D1</strain>
    </source>
</reference>
<feature type="transmembrane region" description="Helical" evidence="5">
    <location>
        <begin position="94"/>
        <end position="120"/>
    </location>
</feature>
<name>A0A1J0WH80_9RHOB</name>
<accession>A0A1J0WH80</accession>
<feature type="domain" description="RDD" evidence="6">
    <location>
        <begin position="16"/>
        <end position="132"/>
    </location>
</feature>
<dbReference type="Pfam" id="PF06271">
    <property type="entry name" value="RDD"/>
    <property type="match status" value="1"/>
</dbReference>
<evidence type="ECO:0000259" key="6">
    <source>
        <dbReference type="Pfam" id="PF06271"/>
    </source>
</evidence>
<dbReference type="RefSeq" id="WP_071972001.1">
    <property type="nucleotide sequence ID" value="NZ_CP018076.1"/>
</dbReference>
<dbReference type="EMBL" id="CP018076">
    <property type="protein sequence ID" value="APE43667.1"/>
    <property type="molecule type" value="Genomic_DNA"/>
</dbReference>
<comment type="subcellular location">
    <subcellularLocation>
        <location evidence="1">Membrane</location>
        <topology evidence="1">Multi-pass membrane protein</topology>
    </subcellularLocation>
</comment>
<keyword evidence="3 5" id="KW-1133">Transmembrane helix</keyword>
<dbReference type="KEGG" id="suam:BOO69_09750"/>
<dbReference type="GO" id="GO:0016020">
    <property type="term" value="C:membrane"/>
    <property type="evidence" value="ECO:0007669"/>
    <property type="project" value="UniProtKB-SubCell"/>
</dbReference>
<organism evidence="7 8">
    <name type="scientific">Sulfitobacter alexandrii</name>
    <dbReference type="NCBI Taxonomy" id="1917485"/>
    <lineage>
        <taxon>Bacteria</taxon>
        <taxon>Pseudomonadati</taxon>
        <taxon>Pseudomonadota</taxon>
        <taxon>Alphaproteobacteria</taxon>
        <taxon>Rhodobacterales</taxon>
        <taxon>Roseobacteraceae</taxon>
        <taxon>Sulfitobacter</taxon>
    </lineage>
</organism>
<dbReference type="STRING" id="1917485.BOO69_09750"/>
<evidence type="ECO:0000313" key="7">
    <source>
        <dbReference type="EMBL" id="APE43667.1"/>
    </source>
</evidence>
<evidence type="ECO:0000256" key="4">
    <source>
        <dbReference type="ARBA" id="ARBA00023136"/>
    </source>
</evidence>
<dbReference type="OrthoDB" id="7270324at2"/>
<keyword evidence="2 5" id="KW-0812">Transmembrane</keyword>
<sequence length="141" mass="15560">MTPDPTTQPEFYEGILAKRFFAWAVDGLLIVAMCLLILPFTAFTGVFFFPALILVIGFLYRLATLASGSATWGMRLVGMELRDSRDRALDGGMAFLHTLGYSVSVTVAPLQLVSVVFMILSPRRQGLTDMLLGTVPLNRRK</sequence>
<dbReference type="InterPro" id="IPR010432">
    <property type="entry name" value="RDD"/>
</dbReference>